<dbReference type="CDD" id="cd16413">
    <property type="entry name" value="DGQHR_domain"/>
    <property type="match status" value="1"/>
</dbReference>
<evidence type="ECO:0000313" key="1">
    <source>
        <dbReference type="EMBL" id="BET24517.1"/>
    </source>
</evidence>
<keyword evidence="2" id="KW-1185">Reference proteome</keyword>
<proteinExistence type="predicted"/>
<accession>A0AA86JHV1</accession>
<evidence type="ECO:0000313" key="2">
    <source>
        <dbReference type="Proteomes" id="UP001329151"/>
    </source>
</evidence>
<dbReference type="EMBL" id="AP028947">
    <property type="protein sequence ID" value="BET24517.1"/>
    <property type="molecule type" value="Genomic_DNA"/>
</dbReference>
<dbReference type="InterPro" id="IPR017642">
    <property type="entry name" value="DNA_S_mod_DndB"/>
</dbReference>
<dbReference type="KEGG" id="lto:RGQ30_00180"/>
<organism evidence="1 2">
    <name type="scientific">Limnobacter thiooxidans</name>
    <dbReference type="NCBI Taxonomy" id="131080"/>
    <lineage>
        <taxon>Bacteria</taxon>
        <taxon>Pseudomonadati</taxon>
        <taxon>Pseudomonadota</taxon>
        <taxon>Betaproteobacteria</taxon>
        <taxon>Burkholderiales</taxon>
        <taxon>Burkholderiaceae</taxon>
        <taxon>Limnobacter</taxon>
    </lineage>
</organism>
<evidence type="ECO:0008006" key="3">
    <source>
        <dbReference type="Google" id="ProtNLM"/>
    </source>
</evidence>
<protein>
    <recommendedName>
        <fullName evidence="3">DGQHR domain-containing protein</fullName>
    </recommendedName>
</protein>
<dbReference type="Proteomes" id="UP001329151">
    <property type="component" value="Chromosome"/>
</dbReference>
<dbReference type="AlphaFoldDB" id="A0AA86JHV1"/>
<sequence length="324" mass="36894">MPRESMSVTLITQGKHKFYSGTMEIEMIAACCSPNPRERDPELGFQRSLDETRALAIANYIRNEGTIPSSIILSAQDAAELQYDSKKKTLSFNLENRSFLILDGQHRVYGFKKLMNDGLKYRVPVIIYNELTPIDEARIFIDINTLQKPVPKELLLDIKKLAERESTEESFLDELFTSFEVEPDSYLINKLSRFDKSANKISKVTFYDSLKPLLREFNVNDTAKLYRIINSYLIAAGDIFSDNAADLNVLITKATLFKILIGHAKSIISIISDNSPENIEKISEYKRYLERSLPGSIKDISGSKAYLKSLDSLDKKLLRRNVTI</sequence>
<gene>
    <name evidence="1" type="ORF">RGQ30_00180</name>
</gene>
<dbReference type="InterPro" id="IPR017601">
    <property type="entry name" value="DGQHR-contain_dom"/>
</dbReference>
<dbReference type="Pfam" id="PF14072">
    <property type="entry name" value="DndB"/>
    <property type="match status" value="1"/>
</dbReference>
<dbReference type="NCBIfam" id="TIGR03187">
    <property type="entry name" value="DGQHR"/>
    <property type="match status" value="1"/>
</dbReference>
<name>A0AA86JHV1_9BURK</name>
<reference evidence="1 2" key="1">
    <citation type="submission" date="2023-10" db="EMBL/GenBank/DDBJ databases">
        <title>Complete Genome Sequence of Limnobacter thiooxidans CS-K2T, Isolated from freshwater lake sediments in Bavaria, Germany.</title>
        <authorList>
            <person name="Naruki M."/>
            <person name="Watanabe A."/>
            <person name="Warashina T."/>
            <person name="Morita T."/>
            <person name="Arakawa K."/>
        </authorList>
    </citation>
    <scope>NUCLEOTIDE SEQUENCE [LARGE SCALE GENOMIC DNA]</scope>
    <source>
        <strain evidence="1 2">CS-K2</strain>
    </source>
</reference>